<dbReference type="Proteomes" id="UP000234275">
    <property type="component" value="Unassembled WGS sequence"/>
</dbReference>
<keyword evidence="3" id="KW-1185">Reference proteome</keyword>
<dbReference type="AlphaFoldDB" id="A0A2I2FYH4"/>
<gene>
    <name evidence="2" type="ORF">P170DRAFT_249959</name>
</gene>
<dbReference type="RefSeq" id="XP_024700986.1">
    <property type="nucleotide sequence ID" value="XM_024843018.1"/>
</dbReference>
<proteinExistence type="predicted"/>
<feature type="region of interest" description="Disordered" evidence="1">
    <location>
        <begin position="1"/>
        <end position="20"/>
    </location>
</feature>
<organism evidence="2 3">
    <name type="scientific">Aspergillus steynii IBT 23096</name>
    <dbReference type="NCBI Taxonomy" id="1392250"/>
    <lineage>
        <taxon>Eukaryota</taxon>
        <taxon>Fungi</taxon>
        <taxon>Dikarya</taxon>
        <taxon>Ascomycota</taxon>
        <taxon>Pezizomycotina</taxon>
        <taxon>Eurotiomycetes</taxon>
        <taxon>Eurotiomycetidae</taxon>
        <taxon>Eurotiales</taxon>
        <taxon>Aspergillaceae</taxon>
        <taxon>Aspergillus</taxon>
        <taxon>Aspergillus subgen. Circumdati</taxon>
    </lineage>
</organism>
<name>A0A2I2FYH4_9EURO</name>
<dbReference type="VEuPathDB" id="FungiDB:P170DRAFT_249959"/>
<sequence length="90" mass="9962">MWQRGKEQEQWFSSSGSSFSPEIGFPRKGSPVWLQVQALVVPPGGRAGRSTPGGSLVGILIFMVVLRRQQRMIRPSIWGEVNRIVVRGVG</sequence>
<evidence type="ECO:0000313" key="2">
    <source>
        <dbReference type="EMBL" id="PLB45684.1"/>
    </source>
</evidence>
<evidence type="ECO:0000313" key="3">
    <source>
        <dbReference type="Proteomes" id="UP000234275"/>
    </source>
</evidence>
<comment type="caution">
    <text evidence="2">The sequence shown here is derived from an EMBL/GenBank/DDBJ whole genome shotgun (WGS) entry which is preliminary data.</text>
</comment>
<evidence type="ECO:0000256" key="1">
    <source>
        <dbReference type="SAM" id="MobiDB-lite"/>
    </source>
</evidence>
<protein>
    <submittedName>
        <fullName evidence="2">Uncharacterized protein</fullName>
    </submittedName>
</protein>
<dbReference type="GeneID" id="36550717"/>
<reference evidence="2 3" key="1">
    <citation type="submission" date="2016-12" db="EMBL/GenBank/DDBJ databases">
        <title>The genomes of Aspergillus section Nigri reveals drivers in fungal speciation.</title>
        <authorList>
            <consortium name="DOE Joint Genome Institute"/>
            <person name="Vesth T.C."/>
            <person name="Nybo J."/>
            <person name="Theobald S."/>
            <person name="Brandl J."/>
            <person name="Frisvad J.C."/>
            <person name="Nielsen K.F."/>
            <person name="Lyhne E.K."/>
            <person name="Kogle M.E."/>
            <person name="Kuo A."/>
            <person name="Riley R."/>
            <person name="Clum A."/>
            <person name="Nolan M."/>
            <person name="Lipzen A."/>
            <person name="Salamov A."/>
            <person name="Henrissat B."/>
            <person name="Wiebenga A."/>
            <person name="De Vries R.P."/>
            <person name="Grigoriev I.V."/>
            <person name="Mortensen U.H."/>
            <person name="Andersen M.R."/>
            <person name="Baker S.E."/>
        </authorList>
    </citation>
    <scope>NUCLEOTIDE SEQUENCE [LARGE SCALE GENOMIC DNA]</scope>
    <source>
        <strain evidence="2 3">IBT 23096</strain>
    </source>
</reference>
<accession>A0A2I2FYH4</accession>
<dbReference type="EMBL" id="MSFO01000007">
    <property type="protein sequence ID" value="PLB45684.1"/>
    <property type="molecule type" value="Genomic_DNA"/>
</dbReference>